<evidence type="ECO:0000313" key="3">
    <source>
        <dbReference type="Proteomes" id="UP001189624"/>
    </source>
</evidence>
<accession>A0AA86TJQ3</accession>
<feature type="region of interest" description="Disordered" evidence="1">
    <location>
        <begin position="622"/>
        <end position="644"/>
    </location>
</feature>
<feature type="compositionally biased region" description="Polar residues" evidence="1">
    <location>
        <begin position="72"/>
        <end position="85"/>
    </location>
</feature>
<feature type="compositionally biased region" description="Basic and acidic residues" evidence="1">
    <location>
        <begin position="1214"/>
        <end position="1228"/>
    </location>
</feature>
<feature type="region of interest" description="Disordered" evidence="1">
    <location>
        <begin position="318"/>
        <end position="357"/>
    </location>
</feature>
<feature type="region of interest" description="Disordered" evidence="1">
    <location>
        <begin position="163"/>
        <end position="182"/>
    </location>
</feature>
<dbReference type="PANTHER" id="PTHR31115">
    <property type="entry name" value="OS05G0107300 PROTEIN"/>
    <property type="match status" value="1"/>
</dbReference>
<feature type="region of interest" description="Disordered" evidence="1">
    <location>
        <begin position="476"/>
        <end position="519"/>
    </location>
</feature>
<feature type="region of interest" description="Disordered" evidence="1">
    <location>
        <begin position="72"/>
        <end position="100"/>
    </location>
</feature>
<dbReference type="PANTHER" id="PTHR31115:SF7">
    <property type="entry name" value="PLANT_F27B13-30 PROTEIN"/>
    <property type="match status" value="1"/>
</dbReference>
<keyword evidence="3" id="KW-1185">Reference proteome</keyword>
<dbReference type="EMBL" id="OY731406">
    <property type="protein sequence ID" value="CAJ1975779.1"/>
    <property type="molecule type" value="Genomic_DNA"/>
</dbReference>
<feature type="compositionally biased region" description="Polar residues" evidence="1">
    <location>
        <begin position="164"/>
        <end position="179"/>
    </location>
</feature>
<evidence type="ECO:0000256" key="1">
    <source>
        <dbReference type="SAM" id="MobiDB-lite"/>
    </source>
</evidence>
<feature type="compositionally biased region" description="Polar residues" evidence="1">
    <location>
        <begin position="418"/>
        <end position="429"/>
    </location>
</feature>
<dbReference type="Proteomes" id="UP001189624">
    <property type="component" value="Chromosome 9"/>
</dbReference>
<feature type="compositionally biased region" description="Basic and acidic residues" evidence="1">
    <location>
        <begin position="712"/>
        <end position="721"/>
    </location>
</feature>
<feature type="region of interest" description="Disordered" evidence="1">
    <location>
        <begin position="1134"/>
        <end position="1307"/>
    </location>
</feature>
<feature type="region of interest" description="Disordered" evidence="1">
    <location>
        <begin position="539"/>
        <end position="562"/>
    </location>
</feature>
<proteinExistence type="predicted"/>
<feature type="region of interest" description="Disordered" evidence="1">
    <location>
        <begin position="667"/>
        <end position="696"/>
    </location>
</feature>
<reference evidence="2" key="1">
    <citation type="submission" date="2023-10" db="EMBL/GenBank/DDBJ databases">
        <authorList>
            <person name="Domelevo Entfellner J.-B."/>
        </authorList>
    </citation>
    <scope>NUCLEOTIDE SEQUENCE</scope>
</reference>
<feature type="compositionally biased region" description="Low complexity" evidence="1">
    <location>
        <begin position="540"/>
        <end position="549"/>
    </location>
</feature>
<protein>
    <submittedName>
        <fullName evidence="2">Uncharacterized protein</fullName>
    </submittedName>
</protein>
<feature type="compositionally biased region" description="Basic and acidic residues" evidence="1">
    <location>
        <begin position="430"/>
        <end position="439"/>
    </location>
</feature>
<name>A0AA86TJQ3_9FABA</name>
<feature type="compositionally biased region" description="Polar residues" evidence="1">
    <location>
        <begin position="477"/>
        <end position="487"/>
    </location>
</feature>
<feature type="compositionally biased region" description="Low complexity" evidence="1">
    <location>
        <begin position="1141"/>
        <end position="1154"/>
    </location>
</feature>
<dbReference type="Gramene" id="rna-AYBTSS11_LOCUS27905">
    <property type="protein sequence ID" value="CAJ1975779.1"/>
    <property type="gene ID" value="gene-AYBTSS11_LOCUS27905"/>
</dbReference>
<feature type="compositionally biased region" description="Basic residues" evidence="1">
    <location>
        <begin position="1248"/>
        <end position="1260"/>
    </location>
</feature>
<sequence length="1419" mass="155418">MASSVLILEFAVVFLVDMMVRGFDFSFFALIQPLGFLQVVVAASYPFSVLCIWVNRCVGISTMATSTKFDISSSSPDRQLYSGQRGSHIAPSLDRSGSFRESMENPILSSLPSMSRSSSAATQGDVVSFFNCVRFNLKLVAPEHKSNRQTDYKRLVSAALGISSDESPSSSAKGKQLSSLAPEDIKRLRDSLHASFRRARDRAKMFSEALSRFNKDFQNITSKKRSRAETFSNERSSFMICDRSVLGTSTGKVGAQGHAVTGGFEHDQLKLEERTKNVPNKRTRTSLVDVRMDIRTNSLVRPSGTDRDKEMLRIVNSSSNQGEERTLPVGGDGWEKSKMKKKRSGIKPDGSPNTALTKPVNLFQETKHGMQQRLATDTRAKLSNDSHSFRLGVSNGTVGAGKSDGVSQQTGLGIRVSTPRSDLENNSPISDRRDRPVNSDKERVNFRAVNKVELDSNPISNIHNCSIPRATVRDEFNSASPNSSAKMNTPIRARRSGSGVGPKSSPGGHRAAVPNDWEPSHCMTKPPACVGTNNRKRVASVRSSSPPVVHWQRPQKSSRTARRTNFVPTVSSNDDSPALDSVSDVTGNDLGLGFVRRLVGNSPQQIKLKGDSLTSAVLSESEESGVAEIKPKEKGRKPEEIDQKAGQNIQKVSNLVLSSRKNKIVSGEEHGDGVRRQGRTGRNVPAARSPTPMASEKLGNIGTVKQLRSSRLGHEKSESRAGRPPTRKLSDRKAYARQKHTAISTSADFLVGSEDGHEELLAAVKGITNSARAFSSQFWRQMELFFGLISEEDIAYWRQKINLESSGLMPTPVPSYIDDCEAVANGFGLMGCGRDFEPCDQMGAGIVAEQLQLAKGESNGIPLCQRLICALISEECSSESEDIKFEACDTESEADGELDLSSLDHHSRSNSYLGCHSAYNGYRITKTVGHDEIESDKVDISSTGLNSRQNMPSLSCSELQYATLSMNEKLLLELQSIGISPESVPEMLQANDEGICEDINRLEEHHQGQMSKRNCLLDGLLKSASVTKEVQEKDFEQNALDKLLMMAYEKYMACWGPSPSGGKNASNKIAKQAALGFVKRTLERCQQFEDTGKSCFNEPLYKDMFLAASSQLSIIQQLDGMEAESAKPYASSFSLDARNGSMSSQQNPSQFSQNMKDHDLNSSDIPPVVNGSSEQTSGKEDHWSNRVKKRELSLDDVGSTIGSSLSNSTKRKRSERDRDGKGQNREVPSRNGTTKVGRPALSSAKGERKLKTKPKQKATKHSVSVNGLLGKLSEQPKSKSNDMSNNSNSKEKDEFGMGEYDDHEPIDLSNLQLPGMDVLGVPDDIDDQGQDIGSWLNIDDDGLQDHDFMGLEIPMDDLSDLNMMVQFFSKMLFKLFTGLHPAVHAASGYLLADLLAAIPKLFVEGCADELLKIARASCT</sequence>
<feature type="region of interest" description="Disordered" evidence="1">
    <location>
        <begin position="708"/>
        <end position="733"/>
    </location>
</feature>
<gene>
    <name evidence="2" type="ORF">AYBTSS11_LOCUS27905</name>
</gene>
<organism evidence="2 3">
    <name type="scientific">Sphenostylis stenocarpa</name>
    <dbReference type="NCBI Taxonomy" id="92480"/>
    <lineage>
        <taxon>Eukaryota</taxon>
        <taxon>Viridiplantae</taxon>
        <taxon>Streptophyta</taxon>
        <taxon>Embryophyta</taxon>
        <taxon>Tracheophyta</taxon>
        <taxon>Spermatophyta</taxon>
        <taxon>Magnoliopsida</taxon>
        <taxon>eudicotyledons</taxon>
        <taxon>Gunneridae</taxon>
        <taxon>Pentapetalae</taxon>
        <taxon>rosids</taxon>
        <taxon>fabids</taxon>
        <taxon>Fabales</taxon>
        <taxon>Fabaceae</taxon>
        <taxon>Papilionoideae</taxon>
        <taxon>50 kb inversion clade</taxon>
        <taxon>NPAAA clade</taxon>
        <taxon>indigoferoid/millettioid clade</taxon>
        <taxon>Phaseoleae</taxon>
        <taxon>Sphenostylis</taxon>
    </lineage>
</organism>
<feature type="compositionally biased region" description="Basic and acidic residues" evidence="1">
    <location>
        <begin position="629"/>
        <end position="643"/>
    </location>
</feature>
<evidence type="ECO:0000313" key="2">
    <source>
        <dbReference type="EMBL" id="CAJ1975779.1"/>
    </source>
</evidence>
<feature type="region of interest" description="Disordered" evidence="1">
    <location>
        <begin position="414"/>
        <end position="439"/>
    </location>
</feature>